<sequence length="407" mass="47894">MPRKLFITFSYFAFIFFLFLEVYNAPGFQYLNSYVNDARSNVNKPIYIDVKTLPRFDITKEVTSVNRSKSFNVTTLPRSNIAREVATVNRSATYSNVTALPRFNITKIVSVNRSKYFNVTALQRFNITKETHQLFYYHKHVEYVQKEAVVFTTRVISECEAGRLASLVATSKRDVWLLHDHDSFLIPKEDLIVRRSEEFIKQIPGLNYEQQIKKHTSFDSEISSTKSAFLRWYKNHSEYTSAWLVEDDVFYTGAWYKFFNDMMKYPADVIAVYYDNNEKQWWKDKSCTIKGELCREISPKHTYWMTIRISRNAALDLLSHIEDGTIKGHHEAITAAFMNKFNYSMKFPDRNFVGVKFVPAHWGPWMNKYNQTLERMKPEANKLYHPVKCVADDGLGEKAIYYSYKRL</sequence>
<proteinExistence type="predicted"/>
<protein>
    <submittedName>
        <fullName evidence="1">Uncharacterized protein</fullName>
    </submittedName>
</protein>
<accession>A0A7S3LP27</accession>
<name>A0A7S3LP27_9STRA</name>
<organism evidence="1">
    <name type="scientific">Aplanochytrium stocchinoi</name>
    <dbReference type="NCBI Taxonomy" id="215587"/>
    <lineage>
        <taxon>Eukaryota</taxon>
        <taxon>Sar</taxon>
        <taxon>Stramenopiles</taxon>
        <taxon>Bigyra</taxon>
        <taxon>Labyrinthulomycetes</taxon>
        <taxon>Thraustochytrida</taxon>
        <taxon>Thraustochytriidae</taxon>
        <taxon>Aplanochytrium</taxon>
    </lineage>
</organism>
<evidence type="ECO:0000313" key="1">
    <source>
        <dbReference type="EMBL" id="CAE0436929.1"/>
    </source>
</evidence>
<dbReference type="EMBL" id="HBIN01009630">
    <property type="protein sequence ID" value="CAE0436929.1"/>
    <property type="molecule type" value="Transcribed_RNA"/>
</dbReference>
<dbReference type="AlphaFoldDB" id="A0A7S3LP27"/>
<gene>
    <name evidence="1" type="ORF">ASTO00021_LOCUS7175</name>
</gene>
<reference evidence="1" key="1">
    <citation type="submission" date="2021-01" db="EMBL/GenBank/DDBJ databases">
        <authorList>
            <person name="Corre E."/>
            <person name="Pelletier E."/>
            <person name="Niang G."/>
            <person name="Scheremetjew M."/>
            <person name="Finn R."/>
            <person name="Kale V."/>
            <person name="Holt S."/>
            <person name="Cochrane G."/>
            <person name="Meng A."/>
            <person name="Brown T."/>
            <person name="Cohen L."/>
        </authorList>
    </citation>
    <scope>NUCLEOTIDE SEQUENCE</scope>
    <source>
        <strain evidence="1">GSBS06</strain>
    </source>
</reference>